<dbReference type="EC" id="3.4.22.-" evidence="11"/>
<keyword evidence="14" id="KW-1185">Reference proteome</keyword>
<keyword evidence="3" id="KW-0813">Transport</keyword>
<evidence type="ECO:0000256" key="10">
    <source>
        <dbReference type="ARBA" id="ARBA00029362"/>
    </source>
</evidence>
<evidence type="ECO:0000256" key="6">
    <source>
        <dbReference type="ARBA" id="ARBA00022801"/>
    </source>
</evidence>
<evidence type="ECO:0000313" key="13">
    <source>
        <dbReference type="EMBL" id="ORC91061.1"/>
    </source>
</evidence>
<comment type="function">
    <text evidence="11">Cysteine protease that plays a key role in autophagy by mediating both proteolytic activation and delipidation of ATG8 family proteins.</text>
</comment>
<dbReference type="GO" id="GO:0000423">
    <property type="term" value="P:mitophagy"/>
    <property type="evidence" value="ECO:0007669"/>
    <property type="project" value="TreeGrafter"/>
</dbReference>
<dbReference type="AlphaFoldDB" id="A0A1X0P2H1"/>
<dbReference type="PANTHER" id="PTHR22624:SF49">
    <property type="entry name" value="CYSTEINE PROTEASE"/>
    <property type="match status" value="1"/>
</dbReference>
<comment type="similarity">
    <text evidence="2 11">Belongs to the peptidase C54 family.</text>
</comment>
<keyword evidence="9 11" id="KW-0072">Autophagy</keyword>
<evidence type="ECO:0000313" key="14">
    <source>
        <dbReference type="Proteomes" id="UP000192257"/>
    </source>
</evidence>
<dbReference type="GeneID" id="39983711"/>
<evidence type="ECO:0000256" key="7">
    <source>
        <dbReference type="ARBA" id="ARBA00022807"/>
    </source>
</evidence>
<dbReference type="EMBL" id="NBCO01000007">
    <property type="protein sequence ID" value="ORC91061.1"/>
    <property type="molecule type" value="Genomic_DNA"/>
</dbReference>
<dbReference type="SUPFAM" id="SSF54001">
    <property type="entry name" value="Cysteine proteinases"/>
    <property type="match status" value="1"/>
</dbReference>
<evidence type="ECO:0000256" key="2">
    <source>
        <dbReference type="ARBA" id="ARBA00010958"/>
    </source>
</evidence>
<dbReference type="GO" id="GO:0035973">
    <property type="term" value="P:aggrephagy"/>
    <property type="evidence" value="ECO:0007669"/>
    <property type="project" value="TreeGrafter"/>
</dbReference>
<evidence type="ECO:0000256" key="1">
    <source>
        <dbReference type="ARBA" id="ARBA00004496"/>
    </source>
</evidence>
<name>A0A1X0P2H1_9TRYP</name>
<dbReference type="InterPro" id="IPR038765">
    <property type="entry name" value="Papain-like_cys_pep_sf"/>
</dbReference>
<evidence type="ECO:0000256" key="9">
    <source>
        <dbReference type="ARBA" id="ARBA00023006"/>
    </source>
</evidence>
<protein>
    <recommendedName>
        <fullName evidence="11">Cysteine protease</fullName>
        <ecNumber evidence="11">3.4.22.-</ecNumber>
    </recommendedName>
</protein>
<dbReference type="InterPro" id="IPR046792">
    <property type="entry name" value="Peptidase_C54_cat"/>
</dbReference>
<keyword evidence="8 11" id="KW-0653">Protein transport</keyword>
<keyword evidence="7" id="KW-0788">Thiol protease</keyword>
<keyword evidence="6 11" id="KW-0378">Hydrolase</keyword>
<gene>
    <name evidence="13" type="ORF">TM35_000074850</name>
</gene>
<dbReference type="GO" id="GO:0000045">
    <property type="term" value="P:autophagosome assembly"/>
    <property type="evidence" value="ECO:0007669"/>
    <property type="project" value="TreeGrafter"/>
</dbReference>
<comment type="caution">
    <text evidence="13">The sequence shown here is derived from an EMBL/GenBank/DDBJ whole genome shotgun (WGS) entry which is preliminary data.</text>
</comment>
<dbReference type="PANTHER" id="PTHR22624">
    <property type="entry name" value="CYSTEINE PROTEASE ATG4"/>
    <property type="match status" value="1"/>
</dbReference>
<dbReference type="GO" id="GO:0015031">
    <property type="term" value="P:protein transport"/>
    <property type="evidence" value="ECO:0007669"/>
    <property type="project" value="UniProtKB-KW"/>
</dbReference>
<feature type="domain" description="Peptidase C54 catalytic" evidence="12">
    <location>
        <begin position="45"/>
        <end position="290"/>
    </location>
</feature>
<dbReference type="Pfam" id="PF03416">
    <property type="entry name" value="Peptidase_C54"/>
    <property type="match status" value="1"/>
</dbReference>
<evidence type="ECO:0000256" key="3">
    <source>
        <dbReference type="ARBA" id="ARBA00022448"/>
    </source>
</evidence>
<sequence length="332" mass="36927">MHYLRSVLEGGCSSQNTAVGYPCQILGRLVNSESELSDLLRNGFFLLTYRSDFDPLPGSNVTSDKGWGCLARSSQMLLAQALSRYSASDFKLEYFRDIDSVEKAPFSLHSMVQATLKSSDTFSPKYWSPSKGCEAIRCCVNEALDRRILSRPMSVVISSNGSISAKEVESQLEEKGAVLILTPLRCGASRLMTQMMFFALEHILHSSSCIGVVGGVPNRSYYVIGSWGQRLLYLDPHCMTQKALVSCDANDAGVVMATPSLVRSVRWDSVDTSFFFGFFLDSASQWQELRGRVEDVRKRSMEQLFFINDGEMPSATPSMLVEWPSDDDASER</sequence>
<proteinExistence type="inferred from homology"/>
<evidence type="ECO:0000256" key="8">
    <source>
        <dbReference type="ARBA" id="ARBA00022927"/>
    </source>
</evidence>
<dbReference type="VEuPathDB" id="TriTrypDB:TM35_000074850"/>
<dbReference type="GO" id="GO:0034727">
    <property type="term" value="P:piecemeal microautophagy of the nucleus"/>
    <property type="evidence" value="ECO:0007669"/>
    <property type="project" value="TreeGrafter"/>
</dbReference>
<keyword evidence="4 11" id="KW-0963">Cytoplasm</keyword>
<dbReference type="GO" id="GO:0019786">
    <property type="term" value="F:protein-phosphatidylethanolamide deconjugating activity"/>
    <property type="evidence" value="ECO:0007669"/>
    <property type="project" value="InterPro"/>
</dbReference>
<dbReference type="GO" id="GO:0004197">
    <property type="term" value="F:cysteine-type endopeptidase activity"/>
    <property type="evidence" value="ECO:0007669"/>
    <property type="project" value="TreeGrafter"/>
</dbReference>
<keyword evidence="5 11" id="KW-0645">Protease</keyword>
<dbReference type="RefSeq" id="XP_028885127.1">
    <property type="nucleotide sequence ID" value="XM_029023931.1"/>
</dbReference>
<evidence type="ECO:0000256" key="4">
    <source>
        <dbReference type="ARBA" id="ARBA00022490"/>
    </source>
</evidence>
<dbReference type="OrthoDB" id="2960936at2759"/>
<evidence type="ECO:0000256" key="5">
    <source>
        <dbReference type="ARBA" id="ARBA00022670"/>
    </source>
</evidence>
<dbReference type="Proteomes" id="UP000192257">
    <property type="component" value="Unassembled WGS sequence"/>
</dbReference>
<organism evidence="13 14">
    <name type="scientific">Trypanosoma theileri</name>
    <dbReference type="NCBI Taxonomy" id="67003"/>
    <lineage>
        <taxon>Eukaryota</taxon>
        <taxon>Discoba</taxon>
        <taxon>Euglenozoa</taxon>
        <taxon>Kinetoplastea</taxon>
        <taxon>Metakinetoplastina</taxon>
        <taxon>Trypanosomatida</taxon>
        <taxon>Trypanosomatidae</taxon>
        <taxon>Trypanosoma</taxon>
    </lineage>
</organism>
<accession>A0A1X0P2H1</accession>
<comment type="catalytic activity">
    <reaction evidence="10">
        <text>[protein]-C-terminal L-amino acid-glycyl-phosphatidylethanolamide + H2O = [protein]-C-terminal L-amino acid-glycine + a 1,2-diacyl-sn-glycero-3-phosphoethanolamine</text>
        <dbReference type="Rhea" id="RHEA:67548"/>
        <dbReference type="Rhea" id="RHEA-COMP:17323"/>
        <dbReference type="Rhea" id="RHEA-COMP:17324"/>
        <dbReference type="ChEBI" id="CHEBI:15377"/>
        <dbReference type="ChEBI" id="CHEBI:64612"/>
        <dbReference type="ChEBI" id="CHEBI:172940"/>
        <dbReference type="ChEBI" id="CHEBI:172941"/>
    </reaction>
    <physiologicalReaction direction="left-to-right" evidence="10">
        <dbReference type="Rhea" id="RHEA:67549"/>
    </physiologicalReaction>
</comment>
<dbReference type="STRING" id="67003.A0A1X0P2H1"/>
<evidence type="ECO:0000259" key="12">
    <source>
        <dbReference type="Pfam" id="PF03416"/>
    </source>
</evidence>
<evidence type="ECO:0000256" key="11">
    <source>
        <dbReference type="RuleBase" id="RU363115"/>
    </source>
</evidence>
<dbReference type="GO" id="GO:0005737">
    <property type="term" value="C:cytoplasm"/>
    <property type="evidence" value="ECO:0007669"/>
    <property type="project" value="UniProtKB-SubCell"/>
</dbReference>
<dbReference type="GO" id="GO:0016485">
    <property type="term" value="P:protein processing"/>
    <property type="evidence" value="ECO:0007669"/>
    <property type="project" value="TreeGrafter"/>
</dbReference>
<comment type="subcellular location">
    <subcellularLocation>
        <location evidence="1 11">Cytoplasm</location>
    </subcellularLocation>
</comment>
<reference evidence="13 14" key="1">
    <citation type="submission" date="2017-03" db="EMBL/GenBank/DDBJ databases">
        <title>An alternative strategy for trypanosome survival in the mammalian bloodstream revealed through genome and transcriptome analysis of the ubiquitous bovine parasite Trypanosoma (Megatrypanum) theileri.</title>
        <authorList>
            <person name="Kelly S."/>
            <person name="Ivens A."/>
            <person name="Mott A."/>
            <person name="O'Neill E."/>
            <person name="Emms D."/>
            <person name="Macleod O."/>
            <person name="Voorheis P."/>
            <person name="Matthews J."/>
            <person name="Matthews K."/>
            <person name="Carrington M."/>
        </authorList>
    </citation>
    <scope>NUCLEOTIDE SEQUENCE [LARGE SCALE GENOMIC DNA]</scope>
    <source>
        <strain evidence="13">Edinburgh</strain>
    </source>
</reference>
<dbReference type="InterPro" id="IPR005078">
    <property type="entry name" value="Peptidase_C54"/>
</dbReference>